<dbReference type="AlphaFoldDB" id="A0A7X1FPE4"/>
<keyword evidence="3" id="KW-1185">Reference proteome</keyword>
<proteinExistence type="predicted"/>
<dbReference type="GO" id="GO:0016740">
    <property type="term" value="F:transferase activity"/>
    <property type="evidence" value="ECO:0007669"/>
    <property type="project" value="UniProtKB-KW"/>
</dbReference>
<dbReference type="InterPro" id="IPR050834">
    <property type="entry name" value="Glycosyltransf_2"/>
</dbReference>
<reference evidence="2 3" key="1">
    <citation type="submission" date="2020-08" db="EMBL/GenBank/DDBJ databases">
        <title>The genome sequence of type strain Novosphingobium flavum NBRC 111647.</title>
        <authorList>
            <person name="Liu Y."/>
        </authorList>
    </citation>
    <scope>NUCLEOTIDE SEQUENCE [LARGE SCALE GENOMIC DNA]</scope>
    <source>
        <strain evidence="2 3">NBRC 111647</strain>
    </source>
</reference>
<sequence length="337" mass="37305">MTISVVIPNYNRASLIGETLENLLGQSRAPDEVIVVDDGSTDASVEVIGRFGDRVRLIRQENAGPAKARNRGLAEATGEFIQFFDSDDLCSRNKLEVQAAALERTGADFAYGPWLQARLEGGLARYPELALQQRALPDDRSALSWFLHGWVIVFQCCMFRRSLLDKVGPYRTDLMPSEDSELLCRILLSGARPVHVPEALVLYRLHDGAQISRGGMAAQRRAADWLKYCTIVAEAIAQAPSGVSAADRAQWQWSVWDARRQYDRAFGSTDQAAATPFPQEIAFQLKALHKRLRAGLGRRTIGSSLPRPYRPGRLSAVQENLIRAIGYEPTLDPTAQG</sequence>
<evidence type="ECO:0000313" key="2">
    <source>
        <dbReference type="EMBL" id="MBC2664433.1"/>
    </source>
</evidence>
<keyword evidence="2" id="KW-0808">Transferase</keyword>
<dbReference type="Proteomes" id="UP000566813">
    <property type="component" value="Unassembled WGS sequence"/>
</dbReference>
<organism evidence="2 3">
    <name type="scientific">Novosphingobium flavum</name>
    <dbReference type="NCBI Taxonomy" id="1778672"/>
    <lineage>
        <taxon>Bacteria</taxon>
        <taxon>Pseudomonadati</taxon>
        <taxon>Pseudomonadota</taxon>
        <taxon>Alphaproteobacteria</taxon>
        <taxon>Sphingomonadales</taxon>
        <taxon>Sphingomonadaceae</taxon>
        <taxon>Novosphingobium</taxon>
    </lineage>
</organism>
<dbReference type="PANTHER" id="PTHR43685">
    <property type="entry name" value="GLYCOSYLTRANSFERASE"/>
    <property type="match status" value="1"/>
</dbReference>
<name>A0A7X1FPE4_9SPHN</name>
<feature type="domain" description="Glycosyltransferase 2-like" evidence="1">
    <location>
        <begin position="4"/>
        <end position="167"/>
    </location>
</feature>
<evidence type="ECO:0000259" key="1">
    <source>
        <dbReference type="Pfam" id="PF00535"/>
    </source>
</evidence>
<gene>
    <name evidence="2" type="ORF">H7F51_02750</name>
</gene>
<evidence type="ECO:0000313" key="3">
    <source>
        <dbReference type="Proteomes" id="UP000566813"/>
    </source>
</evidence>
<comment type="caution">
    <text evidence="2">The sequence shown here is derived from an EMBL/GenBank/DDBJ whole genome shotgun (WGS) entry which is preliminary data.</text>
</comment>
<dbReference type="SUPFAM" id="SSF53448">
    <property type="entry name" value="Nucleotide-diphospho-sugar transferases"/>
    <property type="match status" value="1"/>
</dbReference>
<accession>A0A7X1FPE4</accession>
<dbReference type="RefSeq" id="WP_185662685.1">
    <property type="nucleotide sequence ID" value="NZ_JACLAW010000002.1"/>
</dbReference>
<dbReference type="Pfam" id="PF00535">
    <property type="entry name" value="Glycos_transf_2"/>
    <property type="match status" value="1"/>
</dbReference>
<dbReference type="EMBL" id="JACLAW010000002">
    <property type="protein sequence ID" value="MBC2664433.1"/>
    <property type="molecule type" value="Genomic_DNA"/>
</dbReference>
<protein>
    <submittedName>
        <fullName evidence="2">Glycosyltransferase family 2 protein</fullName>
    </submittedName>
</protein>
<dbReference type="Gene3D" id="3.90.550.10">
    <property type="entry name" value="Spore Coat Polysaccharide Biosynthesis Protein SpsA, Chain A"/>
    <property type="match status" value="1"/>
</dbReference>
<dbReference type="InterPro" id="IPR001173">
    <property type="entry name" value="Glyco_trans_2-like"/>
</dbReference>
<dbReference type="InterPro" id="IPR029044">
    <property type="entry name" value="Nucleotide-diphossugar_trans"/>
</dbReference>
<dbReference type="PANTHER" id="PTHR43685:SF2">
    <property type="entry name" value="GLYCOSYLTRANSFERASE 2-LIKE DOMAIN-CONTAINING PROTEIN"/>
    <property type="match status" value="1"/>
</dbReference>